<comment type="caution">
    <text evidence="1">The sequence shown here is derived from an EMBL/GenBank/DDBJ whole genome shotgun (WGS) entry which is preliminary data.</text>
</comment>
<protein>
    <submittedName>
        <fullName evidence="1">Uncharacterized protein</fullName>
    </submittedName>
</protein>
<organism evidence="1 2">
    <name type="scientific">Cardiocondyla obscurior</name>
    <dbReference type="NCBI Taxonomy" id="286306"/>
    <lineage>
        <taxon>Eukaryota</taxon>
        <taxon>Metazoa</taxon>
        <taxon>Ecdysozoa</taxon>
        <taxon>Arthropoda</taxon>
        <taxon>Hexapoda</taxon>
        <taxon>Insecta</taxon>
        <taxon>Pterygota</taxon>
        <taxon>Neoptera</taxon>
        <taxon>Endopterygota</taxon>
        <taxon>Hymenoptera</taxon>
        <taxon>Apocrita</taxon>
        <taxon>Aculeata</taxon>
        <taxon>Formicoidea</taxon>
        <taxon>Formicidae</taxon>
        <taxon>Myrmicinae</taxon>
        <taxon>Cardiocondyla</taxon>
    </lineage>
</organism>
<proteinExistence type="predicted"/>
<dbReference type="EMBL" id="JADYXP020000010">
    <property type="protein sequence ID" value="KAL0115346.1"/>
    <property type="molecule type" value="Genomic_DNA"/>
</dbReference>
<evidence type="ECO:0000313" key="2">
    <source>
        <dbReference type="Proteomes" id="UP001430953"/>
    </source>
</evidence>
<reference evidence="1 2" key="1">
    <citation type="submission" date="2023-03" db="EMBL/GenBank/DDBJ databases">
        <title>High recombination rates correlate with genetic variation in Cardiocondyla obscurior ants.</title>
        <authorList>
            <person name="Errbii M."/>
        </authorList>
    </citation>
    <scope>NUCLEOTIDE SEQUENCE [LARGE SCALE GENOMIC DNA]</scope>
    <source>
        <strain evidence="1">Alpha-2009</strain>
        <tissue evidence="1">Whole body</tissue>
    </source>
</reference>
<sequence>MVKHKTHSPIGCSEGGGIESFLLRRPIKCGVTLLASTPPTVRTVVCTTAILRGDSVRVSSSVVQRAWVFLKNPVEGRAYIVRAVPASRHVLRKV</sequence>
<name>A0AAW2FKN9_9HYME</name>
<accession>A0AAW2FKN9</accession>
<dbReference type="Proteomes" id="UP001430953">
    <property type="component" value="Unassembled WGS sequence"/>
</dbReference>
<keyword evidence="2" id="KW-1185">Reference proteome</keyword>
<evidence type="ECO:0000313" key="1">
    <source>
        <dbReference type="EMBL" id="KAL0115346.1"/>
    </source>
</evidence>
<dbReference type="AlphaFoldDB" id="A0AAW2FKN9"/>
<gene>
    <name evidence="1" type="ORF">PUN28_010705</name>
</gene>